<evidence type="ECO:0000256" key="5">
    <source>
        <dbReference type="PROSITE-ProRule" id="PRU01363"/>
    </source>
</evidence>
<evidence type="ECO:0000259" key="8">
    <source>
        <dbReference type="PROSITE" id="PS52004"/>
    </source>
</evidence>
<keyword evidence="4" id="KW-0511">Multifunctional enzyme</keyword>
<evidence type="ECO:0000256" key="3">
    <source>
        <dbReference type="ARBA" id="ARBA00022679"/>
    </source>
</evidence>
<dbReference type="InterPro" id="IPR020806">
    <property type="entry name" value="PKS_PP-bd"/>
</dbReference>
<keyword evidence="1" id="KW-0596">Phosphopantetheine</keyword>
<dbReference type="Gene3D" id="3.10.129.110">
    <property type="entry name" value="Polyketide synthase dehydratase"/>
    <property type="match status" value="1"/>
</dbReference>
<dbReference type="Gene3D" id="3.40.47.10">
    <property type="match status" value="1"/>
</dbReference>
<dbReference type="InterPro" id="IPR013968">
    <property type="entry name" value="PKS_KR"/>
</dbReference>
<dbReference type="OrthoDB" id="5334845at2759"/>
<evidence type="ECO:0000313" key="11">
    <source>
        <dbReference type="Proteomes" id="UP000799291"/>
    </source>
</evidence>
<dbReference type="Pfam" id="PF00109">
    <property type="entry name" value="ketoacyl-synt"/>
    <property type="match status" value="1"/>
</dbReference>
<accession>A0A6G1IQH0</accession>
<dbReference type="Pfam" id="PF02801">
    <property type="entry name" value="Ketoacyl-synt_C"/>
    <property type="match status" value="1"/>
</dbReference>
<keyword evidence="11" id="KW-1185">Reference proteome</keyword>
<dbReference type="InterPro" id="IPR036291">
    <property type="entry name" value="NAD(P)-bd_dom_sf"/>
</dbReference>
<dbReference type="Pfam" id="PF00550">
    <property type="entry name" value="PP-binding"/>
    <property type="match status" value="1"/>
</dbReference>
<dbReference type="CDD" id="cd05274">
    <property type="entry name" value="KR_FAS_SDR_x"/>
    <property type="match status" value="1"/>
</dbReference>
<proteinExistence type="predicted"/>
<dbReference type="SUPFAM" id="SSF47336">
    <property type="entry name" value="ACP-like"/>
    <property type="match status" value="1"/>
</dbReference>
<feature type="active site" description="Proton donor; for dehydratase activity" evidence="5">
    <location>
        <position position="1085"/>
    </location>
</feature>
<dbReference type="Gene3D" id="3.40.366.10">
    <property type="entry name" value="Malonyl-Coenzyme A Acyl Carrier Protein, domain 2"/>
    <property type="match status" value="2"/>
</dbReference>
<dbReference type="EMBL" id="MU005598">
    <property type="protein sequence ID" value="KAF2680119.1"/>
    <property type="molecule type" value="Genomic_DNA"/>
</dbReference>
<feature type="region of interest" description="Disordered" evidence="6">
    <location>
        <begin position="1636"/>
        <end position="1660"/>
    </location>
</feature>
<evidence type="ECO:0000256" key="6">
    <source>
        <dbReference type="SAM" id="MobiDB-lite"/>
    </source>
</evidence>
<dbReference type="SMART" id="SM00823">
    <property type="entry name" value="PKS_PP"/>
    <property type="match status" value="1"/>
</dbReference>
<evidence type="ECO:0000256" key="1">
    <source>
        <dbReference type="ARBA" id="ARBA00022450"/>
    </source>
</evidence>
<gene>
    <name evidence="10" type="ORF">K458DRAFT_479964</name>
</gene>
<reference evidence="10" key="1">
    <citation type="journal article" date="2020" name="Stud. Mycol.">
        <title>101 Dothideomycetes genomes: a test case for predicting lifestyles and emergence of pathogens.</title>
        <authorList>
            <person name="Haridas S."/>
            <person name="Albert R."/>
            <person name="Binder M."/>
            <person name="Bloem J."/>
            <person name="Labutti K."/>
            <person name="Salamov A."/>
            <person name="Andreopoulos B."/>
            <person name="Baker S."/>
            <person name="Barry K."/>
            <person name="Bills G."/>
            <person name="Bluhm B."/>
            <person name="Cannon C."/>
            <person name="Castanera R."/>
            <person name="Culley D."/>
            <person name="Daum C."/>
            <person name="Ezra D."/>
            <person name="Gonzalez J."/>
            <person name="Henrissat B."/>
            <person name="Kuo A."/>
            <person name="Liang C."/>
            <person name="Lipzen A."/>
            <person name="Lutzoni F."/>
            <person name="Magnuson J."/>
            <person name="Mondo S."/>
            <person name="Nolan M."/>
            <person name="Ohm R."/>
            <person name="Pangilinan J."/>
            <person name="Park H.-J."/>
            <person name="Ramirez L."/>
            <person name="Alfaro M."/>
            <person name="Sun H."/>
            <person name="Tritt A."/>
            <person name="Yoshinaga Y."/>
            <person name="Zwiers L.-H."/>
            <person name="Turgeon B."/>
            <person name="Goodwin S."/>
            <person name="Spatafora J."/>
            <person name="Crous P."/>
            <person name="Grigoriev I."/>
        </authorList>
    </citation>
    <scope>NUCLEOTIDE SEQUENCE</scope>
    <source>
        <strain evidence="10">CBS 122367</strain>
    </source>
</reference>
<protein>
    <submittedName>
        <fullName evidence="10">6-methylsalicylic acid synthase</fullName>
    </submittedName>
</protein>
<dbReference type="PROSITE" id="PS50075">
    <property type="entry name" value="CARRIER"/>
    <property type="match status" value="1"/>
</dbReference>
<dbReference type="GO" id="GO:0031177">
    <property type="term" value="F:phosphopantetheine binding"/>
    <property type="evidence" value="ECO:0007669"/>
    <property type="project" value="InterPro"/>
</dbReference>
<dbReference type="SMART" id="SM00822">
    <property type="entry name" value="PKS_KR"/>
    <property type="match status" value="1"/>
</dbReference>
<dbReference type="InterPro" id="IPR009081">
    <property type="entry name" value="PP-bd_ACP"/>
</dbReference>
<evidence type="ECO:0000256" key="2">
    <source>
        <dbReference type="ARBA" id="ARBA00022553"/>
    </source>
</evidence>
<dbReference type="InterPro" id="IPR014030">
    <property type="entry name" value="Ketoacyl_synth_N"/>
</dbReference>
<keyword evidence="3" id="KW-0808">Transferase</keyword>
<evidence type="ECO:0000256" key="4">
    <source>
        <dbReference type="ARBA" id="ARBA00023268"/>
    </source>
</evidence>
<feature type="compositionally biased region" description="Polar residues" evidence="6">
    <location>
        <begin position="11"/>
        <end position="20"/>
    </location>
</feature>
<dbReference type="SMART" id="SM00827">
    <property type="entry name" value="PKS_AT"/>
    <property type="match status" value="1"/>
</dbReference>
<dbReference type="InterPro" id="IPR014031">
    <property type="entry name" value="Ketoacyl_synth_C"/>
</dbReference>
<feature type="compositionally biased region" description="Low complexity" evidence="6">
    <location>
        <begin position="1640"/>
        <end position="1653"/>
    </location>
</feature>
<dbReference type="InterPro" id="IPR014043">
    <property type="entry name" value="Acyl_transferase_dom"/>
</dbReference>
<dbReference type="CDD" id="cd00833">
    <property type="entry name" value="PKS"/>
    <property type="match status" value="1"/>
</dbReference>
<sequence>MNKLELPPTPRSASTASETPSRTDDVAIVGMSCRTAGGNNNLEKLWQFLLEKQNASSEVPAKRWEPWLRRDPRNAKVIEKINRRGYFINDLENFDAAFFGISPKEAELMDPHQRLALELSWEALENSGIDPRTLAGSDTAVFMGVDSDDYSRLIMEDLPNVEAWSGIGTAYHGIPNRISYHLDLMGPSTAVDAACASSLVAIHLARQAIVTSESTVALCGGVNVMCAPGLTHMLDKAGALSPDGLCLSFDDDAHGYARGEGGAIIVLKKLASAMTDNDNILAVLKGSASAQDGKTNGIMAPNAKAQELVARQALRQAGDIDPLTIGYVEAHATSTSLGDPTEVSAIAKVYGVGRSKDAPCAIGSIKPNVGHLEAAAGAIGFVKAVLAVNKGELAPQTLLKKLNTRIDWENSGLNVVRTHTPWPKTSTLRRAATCSYGYGGSVSHTIIEQTPPAYTTARSFKKMDADEESGDAATLILSSFQEKRLASQATFLADWLAAEGRHENLKAITSTLAQRRAAHDYRVSFVVATHGEAIKALHDFADGSLGQWATSNRILGSTLRKDVVWVFSGHGAQWPDMGKRLLGDRAFYEVVASLEQTIQEEANFSPLSALKHGDIGDSDRIQVLTYLVQVGLTVLLKSKGIQPHAVIAGCLTPEQGALVVKGQADELGKRRDIVAAINSSPSSCVISGETAALEKYMTTLHTRGIRIFRVKTDIAFHSPMLERLVDPFACILSGVLSPRPASIPIYSSSAPDPRADGLRNTDYWIRNMIDPVRLKDAVEVASVDGYRIFLEVSTHPIVSHSIAETLAAQGLEDSATFGVMKRNEPAERSILHAVAQLHTLGAAVDFKKQLGTDHWATSVPGTPWVQKPYWKEVETGCTLSTQQHDVDKHTLLGQCLDVSDANTRIYTTILDDKTKPYPLVHPLGGTEIIPAAVYCNTFSQATGATILNELQLRVPTAMTADQREIQIIVQDDTARLSSRLKTLPASSHEPQHLWIDHSSCKWIKQGMSAFRKKFDIKSIKKRIGTVLPNGFAWEFLQKIGVSGIAFPWAVLEHYGNNKEMIVKMDMDPNSGSMNWDSQSWAPFLDAATSVGSSIFFSDPKMRIVSGIDQVQFVSDRSPPKLGYLYIQDANDDKSLAADISVLDQEGELLAKLQSMRFSDVGVVSDRTTGVDALVHRLAWVVPAFTEDPLSLDNVLLVSDDVGLVQTYTNDLRPYTRTLEHVSSVNAFEGAVLHFINQQPAVVIYLPGHVQSSDQVPEKAHAFTWEATRILIIMATRDVPAKLFVITENVQKGMSPTAWAQSPLHGFARIAAQEHPELWGGLIDNEGSHAPLLALKYVQEQDLVRIQDGLPRVARLRPFTNHQRHEVGSPKTLLPKLHGTYIVTGGFGGIGLEILGFLVLKGARRIVVASRRRLPPRSTWSQATGQQKLIVDKIQELEMKGASIHGIALDIGTPGAHIHIKEALDRLCLPPVLGVIHAAGIKEDALLKDTAADSFARVFSPKVAGTLTLHRAFPPNTLDFFILFSSIGQLVGTAGQAPYGAANAFLDVIATHRRQQGDNAIAFQWTAWRNMGLVAGDPEFLNVELSSKGITDITRDEGFQAWEHISDYDTDHAVVTRARVLDANELIPFPLVAEIAPRRPPTSSTSTSPSDSTSVASKPKSGPELKEYITAQVKQCLSTVLHLDVEDIDTRAVVADLGVDSVMMGALRWEMQKVLGLKVPPTLVWKAGTVVVLVDWAYEKVAEGV</sequence>
<dbReference type="InterPro" id="IPR036736">
    <property type="entry name" value="ACP-like_sf"/>
</dbReference>
<dbReference type="GO" id="GO:0004312">
    <property type="term" value="F:fatty acid synthase activity"/>
    <property type="evidence" value="ECO:0007669"/>
    <property type="project" value="TreeGrafter"/>
</dbReference>
<dbReference type="InterPro" id="IPR018201">
    <property type="entry name" value="Ketoacyl_synth_AS"/>
</dbReference>
<dbReference type="InterPro" id="IPR016035">
    <property type="entry name" value="Acyl_Trfase/lysoPLipase"/>
</dbReference>
<dbReference type="Gene3D" id="3.30.70.3290">
    <property type="match status" value="1"/>
</dbReference>
<dbReference type="Pfam" id="PF08659">
    <property type="entry name" value="KR"/>
    <property type="match status" value="1"/>
</dbReference>
<dbReference type="Gene3D" id="3.40.50.720">
    <property type="entry name" value="NAD(P)-binding Rossmann-like Domain"/>
    <property type="match status" value="1"/>
</dbReference>
<evidence type="ECO:0000259" key="7">
    <source>
        <dbReference type="PROSITE" id="PS50075"/>
    </source>
</evidence>
<dbReference type="GO" id="GO:0006633">
    <property type="term" value="P:fatty acid biosynthetic process"/>
    <property type="evidence" value="ECO:0007669"/>
    <property type="project" value="InterPro"/>
</dbReference>
<dbReference type="SUPFAM" id="SSF52151">
    <property type="entry name" value="FabD/lysophospholipase-like"/>
    <property type="match status" value="1"/>
</dbReference>
<dbReference type="Pfam" id="PF00698">
    <property type="entry name" value="Acyl_transf_1"/>
    <property type="match status" value="2"/>
</dbReference>
<name>A0A6G1IQH0_9PLEO</name>
<dbReference type="Proteomes" id="UP000799291">
    <property type="component" value="Unassembled WGS sequence"/>
</dbReference>
<dbReference type="InterPro" id="IPR057326">
    <property type="entry name" value="KR_dom"/>
</dbReference>
<dbReference type="GO" id="GO:0044550">
    <property type="term" value="P:secondary metabolite biosynthetic process"/>
    <property type="evidence" value="ECO:0007669"/>
    <property type="project" value="TreeGrafter"/>
</dbReference>
<dbReference type="SMART" id="SM01294">
    <property type="entry name" value="PKS_PP_betabranch"/>
    <property type="match status" value="1"/>
</dbReference>
<dbReference type="GO" id="GO:0004315">
    <property type="term" value="F:3-oxoacyl-[acyl-carrier-protein] synthase activity"/>
    <property type="evidence" value="ECO:0007669"/>
    <property type="project" value="InterPro"/>
</dbReference>
<dbReference type="PROSITE" id="PS52004">
    <property type="entry name" value="KS3_2"/>
    <property type="match status" value="1"/>
</dbReference>
<feature type="domain" description="Ketosynthase family 3 (KS3)" evidence="8">
    <location>
        <begin position="23"/>
        <end position="449"/>
    </location>
</feature>
<dbReference type="Pfam" id="PF16197">
    <property type="entry name" value="KAsynt_C_assoc"/>
    <property type="match status" value="1"/>
</dbReference>
<feature type="region of interest" description="Disordered" evidence="6">
    <location>
        <begin position="1"/>
        <end position="23"/>
    </location>
</feature>
<dbReference type="InterPro" id="IPR016039">
    <property type="entry name" value="Thiolase-like"/>
</dbReference>
<dbReference type="PROSITE" id="PS00606">
    <property type="entry name" value="KS3_1"/>
    <property type="match status" value="1"/>
</dbReference>
<dbReference type="PROSITE" id="PS52019">
    <property type="entry name" value="PKS_MFAS_DH"/>
    <property type="match status" value="1"/>
</dbReference>
<dbReference type="SUPFAM" id="SSF51735">
    <property type="entry name" value="NAD(P)-binding Rossmann-fold domains"/>
    <property type="match status" value="2"/>
</dbReference>
<evidence type="ECO:0000259" key="9">
    <source>
        <dbReference type="PROSITE" id="PS52019"/>
    </source>
</evidence>
<feature type="region of interest" description="N-terminal hotdog fold" evidence="5">
    <location>
        <begin position="889"/>
        <end position="1009"/>
    </location>
</feature>
<keyword evidence="2" id="KW-0597">Phosphoprotein</keyword>
<dbReference type="PANTHER" id="PTHR43775:SF22">
    <property type="entry name" value="SYNTHASE, PUTATIVE (JCVI)-RELATED"/>
    <property type="match status" value="1"/>
</dbReference>
<dbReference type="SUPFAM" id="SSF53901">
    <property type="entry name" value="Thiolase-like"/>
    <property type="match status" value="1"/>
</dbReference>
<feature type="region of interest" description="C-terminal hotdog fold" evidence="5">
    <location>
        <begin position="1024"/>
        <end position="1166"/>
    </location>
</feature>
<dbReference type="SMART" id="SM00825">
    <property type="entry name" value="PKS_KS"/>
    <property type="match status" value="1"/>
</dbReference>
<feature type="domain" description="Carrier" evidence="7">
    <location>
        <begin position="1666"/>
        <end position="1740"/>
    </location>
</feature>
<dbReference type="Gene3D" id="1.10.1200.10">
    <property type="entry name" value="ACP-like"/>
    <property type="match status" value="1"/>
</dbReference>
<dbReference type="InterPro" id="IPR016036">
    <property type="entry name" value="Malonyl_transacylase_ACP-bd"/>
</dbReference>
<dbReference type="InterPro" id="IPR050091">
    <property type="entry name" value="PKS_NRPS_Biosynth_Enz"/>
</dbReference>
<dbReference type="InterPro" id="IPR049900">
    <property type="entry name" value="PKS_mFAS_DH"/>
</dbReference>
<dbReference type="InterPro" id="IPR032821">
    <property type="entry name" value="PKS_assoc"/>
</dbReference>
<evidence type="ECO:0000313" key="10">
    <source>
        <dbReference type="EMBL" id="KAF2680119.1"/>
    </source>
</evidence>
<dbReference type="SUPFAM" id="SSF55048">
    <property type="entry name" value="Probable ACP-binding domain of malonyl-CoA ACP transacylase"/>
    <property type="match status" value="1"/>
</dbReference>
<dbReference type="InterPro" id="IPR042104">
    <property type="entry name" value="PKS_dehydratase_sf"/>
</dbReference>
<feature type="domain" description="PKS/mFAS DH" evidence="9">
    <location>
        <begin position="889"/>
        <end position="1166"/>
    </location>
</feature>
<organism evidence="10 11">
    <name type="scientific">Lentithecium fluviatile CBS 122367</name>
    <dbReference type="NCBI Taxonomy" id="1168545"/>
    <lineage>
        <taxon>Eukaryota</taxon>
        <taxon>Fungi</taxon>
        <taxon>Dikarya</taxon>
        <taxon>Ascomycota</taxon>
        <taxon>Pezizomycotina</taxon>
        <taxon>Dothideomycetes</taxon>
        <taxon>Pleosporomycetidae</taxon>
        <taxon>Pleosporales</taxon>
        <taxon>Massarineae</taxon>
        <taxon>Lentitheciaceae</taxon>
        <taxon>Lentithecium</taxon>
    </lineage>
</organism>
<dbReference type="PANTHER" id="PTHR43775">
    <property type="entry name" value="FATTY ACID SYNTHASE"/>
    <property type="match status" value="1"/>
</dbReference>
<dbReference type="InterPro" id="IPR020841">
    <property type="entry name" value="PKS_Beta-ketoAc_synthase_dom"/>
</dbReference>
<feature type="active site" description="Proton acceptor; for dehydratase activity" evidence="5">
    <location>
        <position position="921"/>
    </location>
</feature>
<dbReference type="InterPro" id="IPR001227">
    <property type="entry name" value="Ac_transferase_dom_sf"/>
</dbReference>